<feature type="region of interest" description="Disordered" evidence="1">
    <location>
        <begin position="247"/>
        <end position="267"/>
    </location>
</feature>
<organism evidence="2 3">
    <name type="scientific">Amycolatopsis sulphurea</name>
    <dbReference type="NCBI Taxonomy" id="76022"/>
    <lineage>
        <taxon>Bacteria</taxon>
        <taxon>Bacillati</taxon>
        <taxon>Actinomycetota</taxon>
        <taxon>Actinomycetes</taxon>
        <taxon>Pseudonocardiales</taxon>
        <taxon>Pseudonocardiaceae</taxon>
        <taxon>Amycolatopsis</taxon>
    </lineage>
</organism>
<protein>
    <submittedName>
        <fullName evidence="2">Uncharacterized protein</fullName>
    </submittedName>
</protein>
<evidence type="ECO:0000313" key="3">
    <source>
        <dbReference type="Proteomes" id="UP000243542"/>
    </source>
</evidence>
<feature type="compositionally biased region" description="Basic and acidic residues" evidence="1">
    <location>
        <begin position="154"/>
        <end position="168"/>
    </location>
</feature>
<reference evidence="2 3" key="1">
    <citation type="submission" date="2017-10" db="EMBL/GenBank/DDBJ databases">
        <title>Sequencing the genomes of 1000 actinobacteria strains.</title>
        <authorList>
            <person name="Klenk H.-P."/>
        </authorList>
    </citation>
    <scope>NUCLEOTIDE SEQUENCE [LARGE SCALE GENOMIC DNA]</scope>
    <source>
        <strain evidence="2 3">DSM 46092</strain>
    </source>
</reference>
<feature type="region of interest" description="Disordered" evidence="1">
    <location>
        <begin position="35"/>
        <end position="222"/>
    </location>
</feature>
<evidence type="ECO:0000256" key="1">
    <source>
        <dbReference type="SAM" id="MobiDB-lite"/>
    </source>
</evidence>
<keyword evidence="3" id="KW-1185">Reference proteome</keyword>
<dbReference type="Proteomes" id="UP000243542">
    <property type="component" value="Unassembled WGS sequence"/>
</dbReference>
<accession>A0A2A9FGE1</accession>
<proteinExistence type="predicted"/>
<evidence type="ECO:0000313" key="2">
    <source>
        <dbReference type="EMBL" id="PFG49811.1"/>
    </source>
</evidence>
<name>A0A2A9FGE1_9PSEU</name>
<feature type="compositionally biased region" description="Basic residues" evidence="1">
    <location>
        <begin position="255"/>
        <end position="267"/>
    </location>
</feature>
<gene>
    <name evidence="2" type="ORF">ATK36_4995</name>
</gene>
<sequence>MPAGPRCPPDASALRTSALSPQNLSAFRASVHSGCLARSGCPEPSRHRSTQNPWRPWNPGASAPPTRGIPGALRTRCLRDTGAPPARRTPRLKNPGVVRTPNVPGPIAYGNRCPEETSAHESLGAHRTPAPTKLRCPPNPGVHRTSASSGHPRRLQDTRAPRTPERQAPRCPRNPAALEPDGPQDRSARRTTSALRTSRPRELPTLRAGWFSEPDDPQKPTTLRSRRFAAAVDHPYPPWTVRTAVSRRNAGSARAGRRSARRCRRCR</sequence>
<comment type="caution">
    <text evidence="2">The sequence shown here is derived from an EMBL/GenBank/DDBJ whole genome shotgun (WGS) entry which is preliminary data.</text>
</comment>
<dbReference type="EMBL" id="PDJK01000002">
    <property type="protein sequence ID" value="PFG49811.1"/>
    <property type="molecule type" value="Genomic_DNA"/>
</dbReference>
<dbReference type="AlphaFoldDB" id="A0A2A9FGE1"/>